<evidence type="ECO:0000313" key="2">
    <source>
        <dbReference type="Proteomes" id="UP000452141"/>
    </source>
</evidence>
<accession>A0A844FQK8</accession>
<dbReference type="Proteomes" id="UP000452141">
    <property type="component" value="Unassembled WGS sequence"/>
</dbReference>
<sequence>MDTASSASHHADDALVVAQTLTWVANFIVGHNICPFAKRELEREAVRVEVVRSKKVDIALEELVAEFEWLDAHPEAETSLLVFPTLFKSFDHYLDFVELAEQLLEQLGYEGVYQLATFHPDYCFADADPDEAANYSNRSPHPMIHVLREASVEKAIEFHGDTAAIPERNITYLTEMGQDALEQQWQRCFTGQVDK</sequence>
<name>A0A844FQK8_9LACO</name>
<dbReference type="Pfam" id="PF07209">
    <property type="entry name" value="DUF1415"/>
    <property type="match status" value="1"/>
</dbReference>
<dbReference type="AlphaFoldDB" id="A0A844FQK8"/>
<protein>
    <submittedName>
        <fullName evidence="1">DUF1415 domain-containing protein</fullName>
    </submittedName>
</protein>
<reference evidence="1 2" key="1">
    <citation type="submission" date="2019-08" db="EMBL/GenBank/DDBJ databases">
        <title>In-depth cultivation of the pig gut microbiome towards novel bacterial diversity and tailored functional studies.</title>
        <authorList>
            <person name="Wylensek D."/>
            <person name="Hitch T.C.A."/>
            <person name="Clavel T."/>
        </authorList>
    </citation>
    <scope>NUCLEOTIDE SEQUENCE [LARGE SCALE GENOMIC DNA]</scope>
    <source>
        <strain evidence="1 2">WCA-470BD-2E</strain>
    </source>
</reference>
<proteinExistence type="predicted"/>
<dbReference type="EMBL" id="VUMW01000051">
    <property type="protein sequence ID" value="MST80657.1"/>
    <property type="molecule type" value="Genomic_DNA"/>
</dbReference>
<evidence type="ECO:0000313" key="1">
    <source>
        <dbReference type="EMBL" id="MST80657.1"/>
    </source>
</evidence>
<dbReference type="InterPro" id="IPR009858">
    <property type="entry name" value="DUF1415"/>
</dbReference>
<comment type="caution">
    <text evidence="1">The sequence shown here is derived from an EMBL/GenBank/DDBJ whole genome shotgun (WGS) entry which is preliminary data.</text>
</comment>
<organism evidence="1 2">
    <name type="scientific">Lactobacillus equicursoris</name>
    <dbReference type="NCBI Taxonomy" id="420645"/>
    <lineage>
        <taxon>Bacteria</taxon>
        <taxon>Bacillati</taxon>
        <taxon>Bacillota</taxon>
        <taxon>Bacilli</taxon>
        <taxon>Lactobacillales</taxon>
        <taxon>Lactobacillaceae</taxon>
        <taxon>Lactobacillus</taxon>
    </lineage>
</organism>
<gene>
    <name evidence="1" type="ORF">FYJ61_09545</name>
</gene>